<evidence type="ECO:0000256" key="1">
    <source>
        <dbReference type="RuleBase" id="RU003513"/>
    </source>
</evidence>
<sequence length="371" mass="40386">MSIAFVLGTRPELIKTAPVMHELARRGEPFEIVHTGQHYTSSLDGTFFRELDLPPPRINLRIGSLPPAHQVAAMLAGLADTFTAAKPDAIVVQGDTNSVLAGALAAHKLGIPVAHLEAGLRSDDWTMPEEGNRVLAGRLAAVHFCPTVLQRERLRAEGIVRGVYVVGNTVVDACLALAQRATVSSTVRSTVDIEKEPFALVTLHRASNVDTAPRLEQLLDALVSFSRSLALKLVFPVHPRTRDKIRAFHLESQLARPEFRILEPVGYRDMLALMRHATLVLTDSGGAQEEACILHVPCVTLRPNTERPETVTVGANVLCESTDPAQLLEAARSVMARPRHWPNPFGDGRTSARVVDVLTGTNTRWQPSGHA</sequence>
<gene>
    <name evidence="3" type="primary">wecB</name>
    <name evidence="3" type="ORF">LZC95_34795</name>
</gene>
<protein>
    <submittedName>
        <fullName evidence="3">UDP-N-acetylglucosamine 2-epimerase (Non-hydrolyzing)</fullName>
        <ecNumber evidence="3">5.1.3.14</ecNumber>
    </submittedName>
</protein>
<evidence type="ECO:0000313" key="4">
    <source>
        <dbReference type="Proteomes" id="UP001379533"/>
    </source>
</evidence>
<dbReference type="PANTHER" id="PTHR43174:SF1">
    <property type="entry name" value="UDP-N-ACETYLGLUCOSAMINE 2-EPIMERASE"/>
    <property type="match status" value="1"/>
</dbReference>
<keyword evidence="1 3" id="KW-0413">Isomerase</keyword>
<dbReference type="PANTHER" id="PTHR43174">
    <property type="entry name" value="UDP-N-ACETYLGLUCOSAMINE 2-EPIMERASE"/>
    <property type="match status" value="1"/>
</dbReference>
<dbReference type="Gene3D" id="3.40.50.2000">
    <property type="entry name" value="Glycogen Phosphorylase B"/>
    <property type="match status" value="2"/>
</dbReference>
<dbReference type="InterPro" id="IPR029767">
    <property type="entry name" value="WecB-like"/>
</dbReference>
<dbReference type="SUPFAM" id="SSF53756">
    <property type="entry name" value="UDP-Glycosyltransferase/glycogen phosphorylase"/>
    <property type="match status" value="1"/>
</dbReference>
<dbReference type="InterPro" id="IPR003331">
    <property type="entry name" value="UDP_GlcNAc_Epimerase_2_dom"/>
</dbReference>
<evidence type="ECO:0000313" key="3">
    <source>
        <dbReference type="EMBL" id="WXA91616.1"/>
    </source>
</evidence>
<evidence type="ECO:0000259" key="2">
    <source>
        <dbReference type="Pfam" id="PF02350"/>
    </source>
</evidence>
<dbReference type="EMBL" id="CP089982">
    <property type="protein sequence ID" value="WXA91616.1"/>
    <property type="molecule type" value="Genomic_DNA"/>
</dbReference>
<comment type="similarity">
    <text evidence="1">Belongs to the UDP-N-acetylglucosamine 2-epimerase family.</text>
</comment>
<dbReference type="CDD" id="cd03786">
    <property type="entry name" value="GTB_UDP-GlcNAc_2-Epimerase"/>
    <property type="match status" value="1"/>
</dbReference>
<dbReference type="RefSeq" id="WP_394842236.1">
    <property type="nucleotide sequence ID" value="NZ_CP089982.1"/>
</dbReference>
<reference evidence="3 4" key="1">
    <citation type="submission" date="2021-12" db="EMBL/GenBank/DDBJ databases">
        <title>Discovery of the Pendulisporaceae a myxobacterial family with distinct sporulation behavior and unique specialized metabolism.</title>
        <authorList>
            <person name="Garcia R."/>
            <person name="Popoff A."/>
            <person name="Bader C.D."/>
            <person name="Loehr J."/>
            <person name="Walesch S."/>
            <person name="Walt C."/>
            <person name="Boldt J."/>
            <person name="Bunk B."/>
            <person name="Haeckl F.J.F.P.J."/>
            <person name="Gunesch A.P."/>
            <person name="Birkelbach J."/>
            <person name="Nuebel U."/>
            <person name="Pietschmann T."/>
            <person name="Bach T."/>
            <person name="Mueller R."/>
        </authorList>
    </citation>
    <scope>NUCLEOTIDE SEQUENCE [LARGE SCALE GENOMIC DNA]</scope>
    <source>
        <strain evidence="3 4">MSr12523</strain>
    </source>
</reference>
<feature type="domain" description="UDP-N-acetylglucosamine 2-epimerase" evidence="2">
    <location>
        <begin position="25"/>
        <end position="358"/>
    </location>
</feature>
<dbReference type="GO" id="GO:0008761">
    <property type="term" value="F:UDP-N-acetylglucosamine 2-epimerase activity"/>
    <property type="evidence" value="ECO:0007669"/>
    <property type="project" value="UniProtKB-EC"/>
</dbReference>
<dbReference type="Proteomes" id="UP001379533">
    <property type="component" value="Chromosome"/>
</dbReference>
<dbReference type="Pfam" id="PF02350">
    <property type="entry name" value="Epimerase_2"/>
    <property type="match status" value="1"/>
</dbReference>
<organism evidence="3 4">
    <name type="scientific">Pendulispora brunnea</name>
    <dbReference type="NCBI Taxonomy" id="2905690"/>
    <lineage>
        <taxon>Bacteria</taxon>
        <taxon>Pseudomonadati</taxon>
        <taxon>Myxococcota</taxon>
        <taxon>Myxococcia</taxon>
        <taxon>Myxococcales</taxon>
        <taxon>Sorangiineae</taxon>
        <taxon>Pendulisporaceae</taxon>
        <taxon>Pendulispora</taxon>
    </lineage>
</organism>
<dbReference type="NCBIfam" id="TIGR00236">
    <property type="entry name" value="wecB"/>
    <property type="match status" value="1"/>
</dbReference>
<keyword evidence="4" id="KW-1185">Reference proteome</keyword>
<name>A0ABZ2JYR9_9BACT</name>
<accession>A0ABZ2JYR9</accession>
<proteinExistence type="inferred from homology"/>
<dbReference type="EC" id="5.1.3.14" evidence="3"/>